<feature type="compositionally biased region" description="Basic and acidic residues" evidence="11">
    <location>
        <begin position="543"/>
        <end position="553"/>
    </location>
</feature>
<keyword evidence="4 10" id="KW-0227">DNA damage</keyword>
<evidence type="ECO:0000256" key="2">
    <source>
        <dbReference type="ARBA" id="ARBA00022454"/>
    </source>
</evidence>
<evidence type="ECO:0000259" key="12">
    <source>
        <dbReference type="PROSITE" id="PS50118"/>
    </source>
</evidence>
<dbReference type="Pfam" id="PF21103">
    <property type="entry name" value="PH1_SSRP1-like"/>
    <property type="match status" value="1"/>
</dbReference>
<evidence type="ECO:0000256" key="3">
    <source>
        <dbReference type="ARBA" id="ARBA00022705"/>
    </source>
</evidence>
<dbReference type="PRINTS" id="PR00887">
    <property type="entry name" value="SSRCOGNITION"/>
</dbReference>
<feature type="compositionally biased region" description="Low complexity" evidence="11">
    <location>
        <begin position="638"/>
        <end position="648"/>
    </location>
</feature>
<feature type="compositionally biased region" description="Acidic residues" evidence="11">
    <location>
        <begin position="467"/>
        <end position="504"/>
    </location>
</feature>
<dbReference type="InterPro" id="IPR036910">
    <property type="entry name" value="HMG_box_dom_sf"/>
</dbReference>
<evidence type="ECO:0000256" key="1">
    <source>
        <dbReference type="ARBA" id="ARBA00010060"/>
    </source>
</evidence>
<dbReference type="SMART" id="SM00398">
    <property type="entry name" value="HMG"/>
    <property type="match status" value="1"/>
</dbReference>
<dbReference type="GO" id="GO:0003677">
    <property type="term" value="F:DNA binding"/>
    <property type="evidence" value="ECO:0007669"/>
    <property type="project" value="UniProtKB-UniRule"/>
</dbReference>
<keyword evidence="3 10" id="KW-0235">DNA replication</keyword>
<dbReference type="Gene3D" id="1.10.30.10">
    <property type="entry name" value="High mobility group box domain"/>
    <property type="match status" value="1"/>
</dbReference>
<keyword evidence="5 10" id="KW-0805">Transcription regulation</keyword>
<keyword evidence="6 10" id="KW-0804">Transcription</keyword>
<feature type="compositionally biased region" description="Basic and acidic residues" evidence="11">
    <location>
        <begin position="452"/>
        <end position="466"/>
    </location>
</feature>
<dbReference type="FunFam" id="2.30.29.150:FF:000001">
    <property type="entry name" value="Fact complex subunit ssrp1"/>
    <property type="match status" value="1"/>
</dbReference>
<dbReference type="Gene3D" id="2.30.29.150">
    <property type="match status" value="1"/>
</dbReference>
<dbReference type="EMBL" id="BDGG01000009">
    <property type="protein sequence ID" value="GAV03684.1"/>
    <property type="molecule type" value="Genomic_DNA"/>
</dbReference>
<dbReference type="Pfam" id="PF17292">
    <property type="entry name" value="POB3_N"/>
    <property type="match status" value="1"/>
</dbReference>
<accession>A0A1D1VXE1</accession>
<proteinExistence type="inferred from homology"/>
<dbReference type="CDD" id="cd21994">
    <property type="entry name" value="HMG-box_SSRP1-like"/>
    <property type="match status" value="1"/>
</dbReference>
<dbReference type="Pfam" id="PF08512">
    <property type="entry name" value="Rttp106-like_middle"/>
    <property type="match status" value="1"/>
</dbReference>
<feature type="compositionally biased region" description="Basic residues" evidence="11">
    <location>
        <begin position="512"/>
        <end position="522"/>
    </location>
</feature>
<evidence type="ECO:0000256" key="4">
    <source>
        <dbReference type="ARBA" id="ARBA00022763"/>
    </source>
</evidence>
<keyword evidence="8 9" id="KW-0539">Nucleus</keyword>
<dbReference type="Pfam" id="PF03531">
    <property type="entry name" value="SSrecog"/>
    <property type="match status" value="1"/>
</dbReference>
<dbReference type="GO" id="GO:0006281">
    <property type="term" value="P:DNA repair"/>
    <property type="evidence" value="ECO:0007669"/>
    <property type="project" value="UniProtKB-KW"/>
</dbReference>
<evidence type="ECO:0000313" key="14">
    <source>
        <dbReference type="Proteomes" id="UP000186922"/>
    </source>
</evidence>
<feature type="compositionally biased region" description="Basic and acidic residues" evidence="11">
    <location>
        <begin position="564"/>
        <end position="574"/>
    </location>
</feature>
<feature type="compositionally biased region" description="Basic and acidic residues" evidence="11">
    <location>
        <begin position="523"/>
        <end position="534"/>
    </location>
</feature>
<feature type="compositionally biased region" description="Basic and acidic residues" evidence="11">
    <location>
        <begin position="669"/>
        <end position="690"/>
    </location>
</feature>
<dbReference type="SUPFAM" id="SSF50729">
    <property type="entry name" value="PH domain-like"/>
    <property type="match status" value="1"/>
</dbReference>
<gene>
    <name evidence="13" type="primary">RvY_14074-1</name>
    <name evidence="13" type="synonym">RvY_14074.1</name>
    <name evidence="13" type="ORF">RvY_14074</name>
</gene>
<keyword evidence="2 10" id="KW-0158">Chromosome</keyword>
<dbReference type="InterPro" id="IPR024954">
    <property type="entry name" value="SSRP1_DD"/>
</dbReference>
<evidence type="ECO:0000256" key="7">
    <source>
        <dbReference type="ARBA" id="ARBA00023204"/>
    </source>
</evidence>
<feature type="DNA-binding region" description="HMG box" evidence="9">
    <location>
        <begin position="552"/>
        <end position="620"/>
    </location>
</feature>
<dbReference type="GO" id="GO:0031491">
    <property type="term" value="F:nucleosome binding"/>
    <property type="evidence" value="ECO:0007669"/>
    <property type="project" value="TreeGrafter"/>
</dbReference>
<dbReference type="GO" id="GO:0042393">
    <property type="term" value="F:histone binding"/>
    <property type="evidence" value="ECO:0007669"/>
    <property type="project" value="TreeGrafter"/>
</dbReference>
<dbReference type="InterPro" id="IPR011993">
    <property type="entry name" value="PH-like_dom_sf"/>
</dbReference>
<organism evidence="13 14">
    <name type="scientific">Ramazzottius varieornatus</name>
    <name type="common">Water bear</name>
    <name type="synonym">Tardigrade</name>
    <dbReference type="NCBI Taxonomy" id="947166"/>
    <lineage>
        <taxon>Eukaryota</taxon>
        <taxon>Metazoa</taxon>
        <taxon>Ecdysozoa</taxon>
        <taxon>Tardigrada</taxon>
        <taxon>Eutardigrada</taxon>
        <taxon>Parachela</taxon>
        <taxon>Hypsibioidea</taxon>
        <taxon>Ramazzottiidae</taxon>
        <taxon>Ramazzottius</taxon>
    </lineage>
</organism>
<dbReference type="PANTHER" id="PTHR45849">
    <property type="entry name" value="FACT COMPLEX SUBUNIT SSRP1"/>
    <property type="match status" value="1"/>
</dbReference>
<keyword evidence="14" id="KW-1185">Reference proteome</keyword>
<feature type="compositionally biased region" description="Basic and acidic residues" evidence="11">
    <location>
        <begin position="427"/>
        <end position="442"/>
    </location>
</feature>
<dbReference type="InterPro" id="IPR035417">
    <property type="entry name" value="SSRP1/POB3_N"/>
</dbReference>
<evidence type="ECO:0000256" key="11">
    <source>
        <dbReference type="SAM" id="MobiDB-lite"/>
    </source>
</evidence>
<dbReference type="Gene3D" id="2.30.29.220">
    <property type="entry name" value="Structure-specific recognition protein (SSRP1)"/>
    <property type="match status" value="1"/>
</dbReference>
<evidence type="ECO:0000256" key="6">
    <source>
        <dbReference type="ARBA" id="ARBA00023163"/>
    </source>
</evidence>
<name>A0A1D1VXE1_RAMVA</name>
<dbReference type="FunFam" id="2.30.29.30:FF:000119">
    <property type="entry name" value="FACT complex subunit SSRP1"/>
    <property type="match status" value="1"/>
</dbReference>
<evidence type="ECO:0000256" key="8">
    <source>
        <dbReference type="ARBA" id="ARBA00023242"/>
    </source>
</evidence>
<dbReference type="Gene3D" id="2.30.29.30">
    <property type="entry name" value="Pleckstrin-homology domain (PH domain)/Phosphotyrosine-binding domain (PTB)"/>
    <property type="match status" value="2"/>
</dbReference>
<dbReference type="CDD" id="cd13230">
    <property type="entry name" value="PH1_SSRP1-like"/>
    <property type="match status" value="1"/>
</dbReference>
<dbReference type="SUPFAM" id="SSF47095">
    <property type="entry name" value="HMG-box"/>
    <property type="match status" value="1"/>
</dbReference>
<feature type="domain" description="HMG box" evidence="12">
    <location>
        <begin position="552"/>
        <end position="620"/>
    </location>
</feature>
<comment type="function">
    <text evidence="10">Component of the FACT complex, a general chromatin factor that acts to reorganize nucleosomes. The FACT complex is involved in multiple processes that require DNA as a template such as mRNA elongation, DNA replication and DNA repair. During transcription elongation the FACT complex acts as a histone chaperone that both destabilizes and restores nucleosomal structure. It facilitates the passage of RNA polymerase II and transcription by promoting the dissociation of one histone H2A-H2B dimer from the nucleosome, then subsequently promotes the reestablishment of the nucleosome following the passage of RNA polymerase II.</text>
</comment>
<dbReference type="STRING" id="947166.A0A1D1VXE1"/>
<protein>
    <recommendedName>
        <fullName evidence="10">FACT complex subunit SSRP1</fullName>
    </recommendedName>
</protein>
<dbReference type="GO" id="GO:1902275">
    <property type="term" value="P:regulation of chromatin organization"/>
    <property type="evidence" value="ECO:0007669"/>
    <property type="project" value="TreeGrafter"/>
</dbReference>
<evidence type="ECO:0000313" key="13">
    <source>
        <dbReference type="EMBL" id="GAV03684.1"/>
    </source>
</evidence>
<feature type="compositionally biased region" description="Basic and acidic residues" evidence="11">
    <location>
        <begin position="582"/>
        <end position="634"/>
    </location>
</feature>
<dbReference type="InterPro" id="IPR013719">
    <property type="entry name" value="RTT106/SPT16-like_middle_dom"/>
</dbReference>
<keyword evidence="7 10" id="KW-0234">DNA repair</keyword>
<dbReference type="InterPro" id="IPR050454">
    <property type="entry name" value="RTT106/SSRP1_HistChap/FACT"/>
</dbReference>
<dbReference type="InterPro" id="IPR009071">
    <property type="entry name" value="HMG_box_dom"/>
</dbReference>
<dbReference type="AlphaFoldDB" id="A0A1D1VXE1"/>
<feature type="region of interest" description="Disordered" evidence="11">
    <location>
        <begin position="427"/>
        <end position="690"/>
    </location>
</feature>
<comment type="similarity">
    <text evidence="1 10">Belongs to the SSRP1 family.</text>
</comment>
<dbReference type="SMART" id="SM01287">
    <property type="entry name" value="Rtt106"/>
    <property type="match status" value="1"/>
</dbReference>
<comment type="subcellular location">
    <subcellularLocation>
        <location evidence="10">Nucleus</location>
    </subcellularLocation>
    <subcellularLocation>
        <location evidence="10">Chromosome</location>
    </subcellularLocation>
</comment>
<dbReference type="Proteomes" id="UP000186922">
    <property type="component" value="Unassembled WGS sequence"/>
</dbReference>
<dbReference type="GO" id="GO:0006260">
    <property type="term" value="P:DNA replication"/>
    <property type="evidence" value="ECO:0007669"/>
    <property type="project" value="UniProtKB-KW"/>
</dbReference>
<evidence type="ECO:0000256" key="5">
    <source>
        <dbReference type="ARBA" id="ARBA00023015"/>
    </source>
</evidence>
<dbReference type="GO" id="GO:0035101">
    <property type="term" value="C:FACT complex"/>
    <property type="evidence" value="ECO:0007669"/>
    <property type="project" value="TreeGrafter"/>
</dbReference>
<comment type="caution">
    <text evidence="13">The sequence shown here is derived from an EMBL/GenBank/DDBJ whole genome shotgun (WGS) entry which is preliminary data.</text>
</comment>
<evidence type="ECO:0000256" key="10">
    <source>
        <dbReference type="RuleBase" id="RU364013"/>
    </source>
</evidence>
<dbReference type="PROSITE" id="PS50118">
    <property type="entry name" value="HMG_BOX_2"/>
    <property type="match status" value="1"/>
</dbReference>
<evidence type="ECO:0000256" key="9">
    <source>
        <dbReference type="PROSITE-ProRule" id="PRU00267"/>
    </source>
</evidence>
<dbReference type="OrthoDB" id="498543at2759"/>
<dbReference type="CDD" id="cd13231">
    <property type="entry name" value="PH2_SSRP1-like"/>
    <property type="match status" value="1"/>
</dbReference>
<dbReference type="FunFam" id="2.30.29.30:FF:000098">
    <property type="entry name" value="Fact complex subunit ssrp1"/>
    <property type="match status" value="1"/>
</dbReference>
<reference evidence="13 14" key="1">
    <citation type="journal article" date="2016" name="Nat. Commun.">
        <title>Extremotolerant tardigrade genome and improved radiotolerance of human cultured cells by tardigrade-unique protein.</title>
        <authorList>
            <person name="Hashimoto T."/>
            <person name="Horikawa D.D."/>
            <person name="Saito Y."/>
            <person name="Kuwahara H."/>
            <person name="Kozuka-Hata H."/>
            <person name="Shin-I T."/>
            <person name="Minakuchi Y."/>
            <person name="Ohishi K."/>
            <person name="Motoyama A."/>
            <person name="Aizu T."/>
            <person name="Enomoto A."/>
            <person name="Kondo K."/>
            <person name="Tanaka S."/>
            <person name="Hara Y."/>
            <person name="Koshikawa S."/>
            <person name="Sagara H."/>
            <person name="Miura T."/>
            <person name="Yokobori S."/>
            <person name="Miyagawa K."/>
            <person name="Suzuki Y."/>
            <person name="Kubo T."/>
            <person name="Oyama M."/>
            <person name="Kohara Y."/>
            <person name="Fujiyama A."/>
            <person name="Arakawa K."/>
            <person name="Katayama T."/>
            <person name="Toyoda A."/>
            <person name="Kunieda T."/>
        </authorList>
    </citation>
    <scope>NUCLEOTIDE SEQUENCE [LARGE SCALE GENOMIC DNA]</scope>
    <source>
        <strain evidence="13 14">YOKOZUNA-1</strain>
    </source>
</reference>
<dbReference type="PANTHER" id="PTHR45849:SF1">
    <property type="entry name" value="FACT COMPLEX SUBUNIT SSRP1"/>
    <property type="match status" value="1"/>
</dbReference>
<dbReference type="InterPro" id="IPR048993">
    <property type="entry name" value="SSRP1-like_PH1"/>
</dbReference>
<dbReference type="InterPro" id="IPR038167">
    <property type="entry name" value="SSRP1_sf"/>
</dbReference>
<dbReference type="Pfam" id="PF00505">
    <property type="entry name" value="HMG_box"/>
    <property type="match status" value="1"/>
</dbReference>
<sequence length="690" mass="78590">MNLDNMEFSGASVETRGVLVPGRLSLNNQGLVFRNSKTGKSIIVPPSEWEKTIWMRIAGSYGLKIFTKSGPMYRFAGFKDSDFESLSRFLKKNYQKELKEEDKSIKGWNWGSIKFNGDVMSFQVDRQTAFDLPLSYVQNCTTGKNEAVLEFHPNEDASVALMEMRFYIPQEGAEGDPLESFHQNVIEKADMVQATGDALMSLNEVPCLTPRGRYELKVYPTFLQLHGKTFDYKITYSSVLRIFILPHSDGRQMFFVLSLDPPIKQGQTRYPFLVLNFKKDEDPIEVELEITEKELKDKYDGRLEKHLSGQTYEVLGRVMKGLVNRKITVPGSFKGVSGSCVACSYKAAAGLLYPLDRGFIYVHKPAIYVRFDEISAVNFARGGGNTRSFDFEIETRNGLVHTFSSIQKEEYYKLFDFVNGKDLKVKNRGDKEEVSGRQKMEEFVDSDEDTEHDAYLQRVKNEANSRDDEDEEDEDFKPEGEESDVAEEFDSEASETDEEEEGADPDSPKKDKEKKKKKKKKSKDYADEVGAESRKKSHKSKEGKKEKDPDMPKRPLSAYMYWLNDRREQIKKDNPGISVTDIAKKGGELWKTLTDKDKKKYDDMATEAKKDYDSKMKVYEQKRKSKDDADDAKKSTKSGKSSSTAKGSPQKAAKSAEFILTDEDTSSSEDEKAKDSKKEAKRKTPDTDSD</sequence>
<dbReference type="InterPro" id="IPR000969">
    <property type="entry name" value="SSRP1/POB3"/>
</dbReference>
<keyword evidence="9" id="KW-0238">DNA-binding</keyword>